<dbReference type="Proteomes" id="UP000031057">
    <property type="component" value="Unassembled WGS sequence"/>
</dbReference>
<gene>
    <name evidence="1" type="ORF">LK12_07565</name>
</gene>
<accession>A0A0B1ZNN4</accession>
<comment type="caution">
    <text evidence="1">The sequence shown here is derived from an EMBL/GenBank/DDBJ whole genome shotgun (WGS) entry which is preliminary data.</text>
</comment>
<sequence>MSDSSEDRSTVEHLPSQKPALISDELAKIRAMVREHTSKDAKISIEFDGKLRLHVDVRNGEDVKVLAKMLPTLGTGIFHSIEVGATPHHPFFHRVSALIER</sequence>
<proteinExistence type="predicted"/>
<protein>
    <submittedName>
        <fullName evidence="1">Uncharacterized protein</fullName>
    </submittedName>
</protein>
<dbReference type="STRING" id="1348853.LK12_07565"/>
<evidence type="ECO:0000313" key="1">
    <source>
        <dbReference type="EMBL" id="KHK92750.1"/>
    </source>
</evidence>
<dbReference type="EMBL" id="JTDI01000002">
    <property type="protein sequence ID" value="KHK92750.1"/>
    <property type="molecule type" value="Genomic_DNA"/>
</dbReference>
<dbReference type="AlphaFoldDB" id="A0A0B1ZNN4"/>
<name>A0A0B1ZNN4_9SPHN</name>
<organism evidence="1 2">
    <name type="scientific">Novosphingobium malaysiense</name>
    <dbReference type="NCBI Taxonomy" id="1348853"/>
    <lineage>
        <taxon>Bacteria</taxon>
        <taxon>Pseudomonadati</taxon>
        <taxon>Pseudomonadota</taxon>
        <taxon>Alphaproteobacteria</taxon>
        <taxon>Sphingomonadales</taxon>
        <taxon>Sphingomonadaceae</taxon>
        <taxon>Novosphingobium</taxon>
    </lineage>
</organism>
<evidence type="ECO:0000313" key="2">
    <source>
        <dbReference type="Proteomes" id="UP000031057"/>
    </source>
</evidence>
<reference evidence="1 2" key="1">
    <citation type="submission" date="2014-10" db="EMBL/GenBank/DDBJ databases">
        <title>Genome sequence of Novosphingobium malaysiense MUSC 273(T).</title>
        <authorList>
            <person name="Lee L.-H."/>
        </authorList>
    </citation>
    <scope>NUCLEOTIDE SEQUENCE [LARGE SCALE GENOMIC DNA]</scope>
    <source>
        <strain evidence="1 2">MUSC 273</strain>
    </source>
</reference>
<keyword evidence="2" id="KW-1185">Reference proteome</keyword>